<comment type="caution">
    <text evidence="2">The sequence shown here is derived from an EMBL/GenBank/DDBJ whole genome shotgun (WGS) entry which is preliminary data.</text>
</comment>
<feature type="region of interest" description="Disordered" evidence="1">
    <location>
        <begin position="22"/>
        <end position="42"/>
    </location>
</feature>
<keyword evidence="3" id="KW-1185">Reference proteome</keyword>
<evidence type="ECO:0000256" key="1">
    <source>
        <dbReference type="SAM" id="MobiDB-lite"/>
    </source>
</evidence>
<accession>A0AAD9JN92</accession>
<reference evidence="2" key="1">
    <citation type="journal article" date="2023" name="Mol. Biol. Evol.">
        <title>Third-Generation Sequencing Reveals the Adaptive Role of the Epigenome in Three Deep-Sea Polychaetes.</title>
        <authorList>
            <person name="Perez M."/>
            <person name="Aroh O."/>
            <person name="Sun Y."/>
            <person name="Lan Y."/>
            <person name="Juniper S.K."/>
            <person name="Young C.R."/>
            <person name="Angers B."/>
            <person name="Qian P.Y."/>
        </authorList>
    </citation>
    <scope>NUCLEOTIDE SEQUENCE</scope>
    <source>
        <strain evidence="2">P08H-3</strain>
    </source>
</reference>
<dbReference type="AlphaFoldDB" id="A0AAD9JN92"/>
<proteinExistence type="predicted"/>
<dbReference type="EMBL" id="JAODUP010000248">
    <property type="protein sequence ID" value="KAK2155130.1"/>
    <property type="molecule type" value="Genomic_DNA"/>
</dbReference>
<organism evidence="2 3">
    <name type="scientific">Paralvinella palmiformis</name>
    <dbReference type="NCBI Taxonomy" id="53620"/>
    <lineage>
        <taxon>Eukaryota</taxon>
        <taxon>Metazoa</taxon>
        <taxon>Spiralia</taxon>
        <taxon>Lophotrochozoa</taxon>
        <taxon>Annelida</taxon>
        <taxon>Polychaeta</taxon>
        <taxon>Sedentaria</taxon>
        <taxon>Canalipalpata</taxon>
        <taxon>Terebellida</taxon>
        <taxon>Terebelliformia</taxon>
        <taxon>Alvinellidae</taxon>
        <taxon>Paralvinella</taxon>
    </lineage>
</organism>
<gene>
    <name evidence="2" type="ORF">LSH36_248g03002</name>
</gene>
<evidence type="ECO:0000313" key="3">
    <source>
        <dbReference type="Proteomes" id="UP001208570"/>
    </source>
</evidence>
<sequence>MNIFIRGSQLITNVRHVTRPTHQANVISNQVEDSNTDGRHDT</sequence>
<evidence type="ECO:0000313" key="2">
    <source>
        <dbReference type="EMBL" id="KAK2155130.1"/>
    </source>
</evidence>
<name>A0AAD9JN92_9ANNE</name>
<dbReference type="Proteomes" id="UP001208570">
    <property type="component" value="Unassembled WGS sequence"/>
</dbReference>
<feature type="compositionally biased region" description="Polar residues" evidence="1">
    <location>
        <begin position="22"/>
        <end position="33"/>
    </location>
</feature>
<protein>
    <submittedName>
        <fullName evidence="2">Uncharacterized protein</fullName>
    </submittedName>
</protein>